<keyword evidence="1" id="KW-1133">Transmembrane helix</keyword>
<name>A0A7X8THI0_9MICC</name>
<dbReference type="EMBL" id="JABAHY010000001">
    <property type="protein sequence ID" value="NLS08826.1"/>
    <property type="molecule type" value="Genomic_DNA"/>
</dbReference>
<gene>
    <name evidence="3" type="ORF">HGQ17_02155</name>
</gene>
<dbReference type="Pfam" id="PF19407">
    <property type="entry name" value="DUF5979"/>
    <property type="match status" value="1"/>
</dbReference>
<sequence>MNRIVRSSRAAWWNQIEDGALDEDTEFSFTWECTLSDGSTVPEGGPGTVLLTGGEVWVSEEIEAEAQCAVEETEPEPSQPGALPETGTFAGWPAATAAVALLLIGVSLLIFNQRRDRSRTN</sequence>
<dbReference type="Proteomes" id="UP000523139">
    <property type="component" value="Unassembled WGS sequence"/>
</dbReference>
<protein>
    <recommendedName>
        <fullName evidence="2">DUF5979 domain-containing protein</fullName>
    </recommendedName>
</protein>
<comment type="caution">
    <text evidence="3">The sequence shown here is derived from an EMBL/GenBank/DDBJ whole genome shotgun (WGS) entry which is preliminary data.</text>
</comment>
<proteinExistence type="predicted"/>
<evidence type="ECO:0000259" key="2">
    <source>
        <dbReference type="Pfam" id="PF19407"/>
    </source>
</evidence>
<dbReference type="InterPro" id="IPR046022">
    <property type="entry name" value="DUF5979"/>
</dbReference>
<dbReference type="AlphaFoldDB" id="A0A7X8THI0"/>
<keyword evidence="4" id="KW-1185">Reference proteome</keyword>
<keyword evidence="1" id="KW-0472">Membrane</keyword>
<accession>A0A7X8THI0</accession>
<evidence type="ECO:0000313" key="4">
    <source>
        <dbReference type="Proteomes" id="UP000523139"/>
    </source>
</evidence>
<keyword evidence="1" id="KW-0812">Transmembrane</keyword>
<evidence type="ECO:0000313" key="3">
    <source>
        <dbReference type="EMBL" id="NLS08826.1"/>
    </source>
</evidence>
<reference evidence="3 4" key="1">
    <citation type="submission" date="2020-04" db="EMBL/GenBank/DDBJ databases">
        <title>Nesterenkonia sp. nov., isolated from marine sediment.</title>
        <authorList>
            <person name="Zhang G."/>
        </authorList>
    </citation>
    <scope>NUCLEOTIDE SEQUENCE [LARGE SCALE GENOMIC DNA]</scope>
    <source>
        <strain evidence="3 4">MY13</strain>
    </source>
</reference>
<organism evidence="3 4">
    <name type="scientific">Nesterenkonia sedimenti</name>
    <dbReference type="NCBI Taxonomy" id="1463632"/>
    <lineage>
        <taxon>Bacteria</taxon>
        <taxon>Bacillati</taxon>
        <taxon>Actinomycetota</taxon>
        <taxon>Actinomycetes</taxon>
        <taxon>Micrococcales</taxon>
        <taxon>Micrococcaceae</taxon>
        <taxon>Nesterenkonia</taxon>
    </lineage>
</organism>
<evidence type="ECO:0000256" key="1">
    <source>
        <dbReference type="SAM" id="Phobius"/>
    </source>
</evidence>
<feature type="domain" description="DUF5979" evidence="2">
    <location>
        <begin position="20"/>
        <end position="81"/>
    </location>
</feature>
<feature type="transmembrane region" description="Helical" evidence="1">
    <location>
        <begin position="89"/>
        <end position="111"/>
    </location>
</feature>